<protein>
    <submittedName>
        <fullName evidence="1">Uncharacterized protein</fullName>
    </submittedName>
</protein>
<sequence>MESLENQSFDSVMQEQFEESGIERGSIVAFEIGAMDGALFKVIGIEGVCLRLRCIERKHKTDSAPQVIKGYTLPKLVPFRTLKLVEASNSKSPRS</sequence>
<organism evidence="1 2">
    <name type="scientific">Candidatus Kaiserbacteria bacterium CG10_big_fil_rev_8_21_14_0_10_45_20</name>
    <dbReference type="NCBI Taxonomy" id="1974607"/>
    <lineage>
        <taxon>Bacteria</taxon>
        <taxon>Candidatus Kaiseribacteriota</taxon>
    </lineage>
</organism>
<evidence type="ECO:0000313" key="2">
    <source>
        <dbReference type="Proteomes" id="UP000229315"/>
    </source>
</evidence>
<name>A0A2H0UIE6_9BACT</name>
<comment type="caution">
    <text evidence="1">The sequence shown here is derived from an EMBL/GenBank/DDBJ whole genome shotgun (WGS) entry which is preliminary data.</text>
</comment>
<evidence type="ECO:0000313" key="1">
    <source>
        <dbReference type="EMBL" id="PIR85466.1"/>
    </source>
</evidence>
<dbReference type="AlphaFoldDB" id="A0A2H0UIE6"/>
<reference evidence="2" key="1">
    <citation type="submission" date="2017-09" db="EMBL/GenBank/DDBJ databases">
        <title>Depth-based differentiation of microbial function through sediment-hosted aquifers and enrichment of novel symbionts in the deep terrestrial subsurface.</title>
        <authorList>
            <person name="Probst A.J."/>
            <person name="Ladd B."/>
            <person name="Jarett J.K."/>
            <person name="Geller-Mcgrath D.E."/>
            <person name="Sieber C.M.K."/>
            <person name="Emerson J.B."/>
            <person name="Anantharaman K."/>
            <person name="Thomas B.C."/>
            <person name="Malmstrom R."/>
            <person name="Stieglmeier M."/>
            <person name="Klingl A."/>
            <person name="Woyke T."/>
            <person name="Ryan C.M."/>
            <person name="Banfield J.F."/>
        </authorList>
    </citation>
    <scope>NUCLEOTIDE SEQUENCE [LARGE SCALE GENOMIC DNA]</scope>
</reference>
<accession>A0A2H0UIE6</accession>
<gene>
    <name evidence="1" type="ORF">COU15_00005</name>
</gene>
<dbReference type="Proteomes" id="UP000229315">
    <property type="component" value="Unassembled WGS sequence"/>
</dbReference>
<proteinExistence type="predicted"/>
<dbReference type="EMBL" id="PFBH01000001">
    <property type="protein sequence ID" value="PIR85466.1"/>
    <property type="molecule type" value="Genomic_DNA"/>
</dbReference>